<name>A0ACC0AS04_CATRO</name>
<evidence type="ECO:0000313" key="1">
    <source>
        <dbReference type="EMBL" id="KAI5663669.1"/>
    </source>
</evidence>
<keyword evidence="2" id="KW-1185">Reference proteome</keyword>
<dbReference type="Proteomes" id="UP001060085">
    <property type="component" value="Linkage Group LG05"/>
</dbReference>
<comment type="caution">
    <text evidence="1">The sequence shown here is derived from an EMBL/GenBank/DDBJ whole genome shotgun (WGS) entry which is preliminary data.</text>
</comment>
<reference evidence="2" key="1">
    <citation type="journal article" date="2023" name="Nat. Plants">
        <title>Single-cell RNA sequencing provides a high-resolution roadmap for understanding the multicellular compartmentation of specialized metabolism.</title>
        <authorList>
            <person name="Sun S."/>
            <person name="Shen X."/>
            <person name="Li Y."/>
            <person name="Li Y."/>
            <person name="Wang S."/>
            <person name="Li R."/>
            <person name="Zhang H."/>
            <person name="Shen G."/>
            <person name="Guo B."/>
            <person name="Wei J."/>
            <person name="Xu J."/>
            <person name="St-Pierre B."/>
            <person name="Chen S."/>
            <person name="Sun C."/>
        </authorList>
    </citation>
    <scope>NUCLEOTIDE SEQUENCE [LARGE SCALE GENOMIC DNA]</scope>
</reference>
<organism evidence="1 2">
    <name type="scientific">Catharanthus roseus</name>
    <name type="common">Madagascar periwinkle</name>
    <name type="synonym">Vinca rosea</name>
    <dbReference type="NCBI Taxonomy" id="4058"/>
    <lineage>
        <taxon>Eukaryota</taxon>
        <taxon>Viridiplantae</taxon>
        <taxon>Streptophyta</taxon>
        <taxon>Embryophyta</taxon>
        <taxon>Tracheophyta</taxon>
        <taxon>Spermatophyta</taxon>
        <taxon>Magnoliopsida</taxon>
        <taxon>eudicotyledons</taxon>
        <taxon>Gunneridae</taxon>
        <taxon>Pentapetalae</taxon>
        <taxon>asterids</taxon>
        <taxon>lamiids</taxon>
        <taxon>Gentianales</taxon>
        <taxon>Apocynaceae</taxon>
        <taxon>Rauvolfioideae</taxon>
        <taxon>Vinceae</taxon>
        <taxon>Catharanthinae</taxon>
        <taxon>Catharanthus</taxon>
    </lineage>
</organism>
<evidence type="ECO:0000313" key="2">
    <source>
        <dbReference type="Proteomes" id="UP001060085"/>
    </source>
</evidence>
<gene>
    <name evidence="1" type="ORF">M9H77_22992</name>
</gene>
<accession>A0ACC0AS04</accession>
<proteinExistence type="predicted"/>
<dbReference type="EMBL" id="CM044705">
    <property type="protein sequence ID" value="KAI5663669.1"/>
    <property type="molecule type" value="Genomic_DNA"/>
</dbReference>
<protein>
    <submittedName>
        <fullName evidence="1">Uncharacterized protein</fullName>
    </submittedName>
</protein>
<sequence>MIHNQRDVESIETIIFQKRKTISELFQITSDANLEVEKYCTCKVMVLSIDMNNQFYYKSCIVRKLVEIGSKFYCASYSKDVDYPKAFQCYVIHINNSRHINIYECVYMLNVLASDKTGSAWFVLFDKEVKNVIGNDIEAADVKML</sequence>